<dbReference type="InterPro" id="IPR007213">
    <property type="entry name" value="Ppm1/Ppm2/Tcmp"/>
</dbReference>
<keyword evidence="8" id="KW-1185">Reference proteome</keyword>
<evidence type="ECO:0000256" key="5">
    <source>
        <dbReference type="ARBA" id="ARBA00022691"/>
    </source>
</evidence>
<comment type="caution">
    <text evidence="7">The sequence shown here is derived from an EMBL/GenBank/DDBJ whole genome shotgun (WGS) entry which is preliminary data.</text>
</comment>
<evidence type="ECO:0000256" key="2">
    <source>
        <dbReference type="ARBA" id="ARBA00008138"/>
    </source>
</evidence>
<sequence length="284" mass="31417">MDLGAVERTALLTAALRARETGRADRLFADPYAAALAGELGPDLLAEVLAATFPPSGKRTVPITPDYNSIRTRLFDDLLQRAVTTEPISQVVLAPAGMDSRAYRLRWPERVRYFEVDRPAVLDYKRSRLGGAQPQVDHRLVPTDLVGDAWEDDLLAAGYDPALPSTWLFEGLLYYIPGNDTHRLLDRAAAVMTPGSQVAADIPSAACLTDPRMRPLLDVFARWGCPFRFGSDDPEALFREHGLTVRAIHPGAGETAGYRRWADPVPTSPRDGVHRLFYVHGHRH</sequence>
<dbReference type="NCBIfam" id="TIGR00027">
    <property type="entry name" value="mthyl_TIGR00027"/>
    <property type="match status" value="1"/>
</dbReference>
<dbReference type="EC" id="2.1.1.-" evidence="6"/>
<keyword evidence="4" id="KW-0808">Transferase</keyword>
<dbReference type="Proteomes" id="UP000035425">
    <property type="component" value="Unassembled WGS sequence"/>
</dbReference>
<proteinExistence type="inferred from homology"/>
<protein>
    <recommendedName>
        <fullName evidence="6">S-adenosyl-L-methionine-dependent methyltransferase</fullName>
        <ecNumber evidence="6">2.1.1.-</ecNumber>
    </recommendedName>
</protein>
<name>A0ABR5F1R2_9ACTN</name>
<gene>
    <name evidence="7" type="ORF">FrCorBMG51_16565</name>
</gene>
<organism evidence="7 8">
    <name type="scientific">Protofrankia coriariae</name>
    <dbReference type="NCBI Taxonomy" id="1562887"/>
    <lineage>
        <taxon>Bacteria</taxon>
        <taxon>Bacillati</taxon>
        <taxon>Actinomycetota</taxon>
        <taxon>Actinomycetes</taxon>
        <taxon>Frankiales</taxon>
        <taxon>Frankiaceae</taxon>
        <taxon>Protofrankia</taxon>
    </lineage>
</organism>
<keyword evidence="5 6" id="KW-0949">S-adenosyl-L-methionine</keyword>
<evidence type="ECO:0000256" key="6">
    <source>
        <dbReference type="RuleBase" id="RU362030"/>
    </source>
</evidence>
<evidence type="ECO:0000256" key="1">
    <source>
        <dbReference type="ARBA" id="ARBA00003907"/>
    </source>
</evidence>
<evidence type="ECO:0000256" key="4">
    <source>
        <dbReference type="ARBA" id="ARBA00022679"/>
    </source>
</evidence>
<dbReference type="Pfam" id="PF04072">
    <property type="entry name" value="LCM"/>
    <property type="match status" value="1"/>
</dbReference>
<comment type="similarity">
    <text evidence="2 6">Belongs to the UPF0677 family.</text>
</comment>
<dbReference type="Gene3D" id="3.40.50.150">
    <property type="entry name" value="Vaccinia Virus protein VP39"/>
    <property type="match status" value="1"/>
</dbReference>
<evidence type="ECO:0000256" key="3">
    <source>
        <dbReference type="ARBA" id="ARBA00022603"/>
    </source>
</evidence>
<dbReference type="PANTHER" id="PTHR43619:SF2">
    <property type="entry name" value="S-ADENOSYL-L-METHIONINE-DEPENDENT METHYLTRANSFERASES SUPERFAMILY PROTEIN"/>
    <property type="match status" value="1"/>
</dbReference>
<evidence type="ECO:0000313" key="7">
    <source>
        <dbReference type="EMBL" id="KLL10667.1"/>
    </source>
</evidence>
<comment type="function">
    <text evidence="1 6">Exhibits S-adenosyl-L-methionine-dependent methyltransferase activity.</text>
</comment>
<reference evidence="7 8" key="1">
    <citation type="submission" date="2014-12" db="EMBL/GenBank/DDBJ databases">
        <title>Frankia sp. BMG5.1 draft genome.</title>
        <authorList>
            <person name="Gtari M."/>
            <person name="Ghodhbane-Gtari F."/>
            <person name="Nouioui I."/>
            <person name="Ktari A."/>
            <person name="Hezbri K."/>
            <person name="Mimouni W."/>
            <person name="Sbissi I."/>
            <person name="Ayari A."/>
            <person name="Yamanaka T."/>
            <person name="Normand P."/>
            <person name="Tisa L.S."/>
            <person name="Boudabous A."/>
        </authorList>
    </citation>
    <scope>NUCLEOTIDE SEQUENCE [LARGE SCALE GENOMIC DNA]</scope>
    <source>
        <strain evidence="7 8">BMG5.1</strain>
    </source>
</reference>
<evidence type="ECO:0000313" key="8">
    <source>
        <dbReference type="Proteomes" id="UP000035425"/>
    </source>
</evidence>
<accession>A0ABR5F1R2</accession>
<dbReference type="InterPro" id="IPR011610">
    <property type="entry name" value="SAM_mthyl_Trfase_ML2640-like"/>
</dbReference>
<keyword evidence="3 6" id="KW-0489">Methyltransferase</keyword>
<dbReference type="SUPFAM" id="SSF53335">
    <property type="entry name" value="S-adenosyl-L-methionine-dependent methyltransferases"/>
    <property type="match status" value="1"/>
</dbReference>
<dbReference type="PANTHER" id="PTHR43619">
    <property type="entry name" value="S-ADENOSYL-L-METHIONINE-DEPENDENT METHYLTRANSFERASE YKTD-RELATED"/>
    <property type="match status" value="1"/>
</dbReference>
<dbReference type="EMBL" id="JWIO01000028">
    <property type="protein sequence ID" value="KLL10667.1"/>
    <property type="molecule type" value="Genomic_DNA"/>
</dbReference>
<dbReference type="InterPro" id="IPR029063">
    <property type="entry name" value="SAM-dependent_MTases_sf"/>
</dbReference>